<keyword evidence="6 12" id="KW-0931">ER-Golgi transport</keyword>
<keyword evidence="8 12" id="KW-0333">Golgi apparatus</keyword>
<organism evidence="14 15">
    <name type="scientific">Caulochytrium protostelioides</name>
    <dbReference type="NCBI Taxonomy" id="1555241"/>
    <lineage>
        <taxon>Eukaryota</taxon>
        <taxon>Fungi</taxon>
        <taxon>Fungi incertae sedis</taxon>
        <taxon>Chytridiomycota</taxon>
        <taxon>Chytridiomycota incertae sedis</taxon>
        <taxon>Chytridiomycetes</taxon>
        <taxon>Caulochytriales</taxon>
        <taxon>Caulochytriaceae</taxon>
        <taxon>Caulochytrium</taxon>
    </lineage>
</organism>
<evidence type="ECO:0000259" key="13">
    <source>
        <dbReference type="Pfam" id="PF01217"/>
    </source>
</evidence>
<evidence type="ECO:0000256" key="10">
    <source>
        <dbReference type="ARBA" id="ARBA00023329"/>
    </source>
</evidence>
<dbReference type="PANTHER" id="PTHR11043">
    <property type="entry name" value="ZETA-COAT PROTEIN"/>
    <property type="match status" value="1"/>
</dbReference>
<accession>A0A4P9XEP4</accession>
<name>A0A4P9XEP4_9FUNG</name>
<evidence type="ECO:0000313" key="15">
    <source>
        <dbReference type="Proteomes" id="UP000274922"/>
    </source>
</evidence>
<evidence type="ECO:0000256" key="12">
    <source>
        <dbReference type="RuleBase" id="RU366053"/>
    </source>
</evidence>
<evidence type="ECO:0000256" key="11">
    <source>
        <dbReference type="ARBA" id="ARBA00045555"/>
    </source>
</evidence>
<keyword evidence="10 12" id="KW-0968">Cytoplasmic vesicle</keyword>
<evidence type="ECO:0000256" key="9">
    <source>
        <dbReference type="ARBA" id="ARBA00023136"/>
    </source>
</evidence>
<reference evidence="15" key="1">
    <citation type="journal article" date="2018" name="Nat. Microbiol.">
        <title>Leveraging single-cell genomics to expand the fungal tree of life.</title>
        <authorList>
            <person name="Ahrendt S.R."/>
            <person name="Quandt C.A."/>
            <person name="Ciobanu D."/>
            <person name="Clum A."/>
            <person name="Salamov A."/>
            <person name="Andreopoulos B."/>
            <person name="Cheng J.F."/>
            <person name="Woyke T."/>
            <person name="Pelin A."/>
            <person name="Henrissat B."/>
            <person name="Reynolds N.K."/>
            <person name="Benny G.L."/>
            <person name="Smith M.E."/>
            <person name="James T.Y."/>
            <person name="Grigoriev I.V."/>
        </authorList>
    </citation>
    <scope>NUCLEOTIDE SEQUENCE [LARGE SCALE GENOMIC DNA]</scope>
    <source>
        <strain evidence="15">ATCC 52028</strain>
    </source>
</reference>
<dbReference type="STRING" id="1555241.A0A4P9XEP4"/>
<evidence type="ECO:0000256" key="8">
    <source>
        <dbReference type="ARBA" id="ARBA00023034"/>
    </source>
</evidence>
<gene>
    <name evidence="14" type="ORF">CXG81DRAFT_23293</name>
</gene>
<evidence type="ECO:0000256" key="5">
    <source>
        <dbReference type="ARBA" id="ARBA00022490"/>
    </source>
</evidence>
<evidence type="ECO:0000256" key="1">
    <source>
        <dbReference type="ARBA" id="ARBA00004255"/>
    </source>
</evidence>
<dbReference type="InterPro" id="IPR011012">
    <property type="entry name" value="Longin-like_dom_sf"/>
</dbReference>
<dbReference type="GO" id="GO:0006890">
    <property type="term" value="P:retrograde vesicle-mediated transport, Golgi to endoplasmic reticulum"/>
    <property type="evidence" value="ECO:0007669"/>
    <property type="project" value="UniProtKB-UniRule"/>
</dbReference>
<dbReference type="CDD" id="cd14829">
    <property type="entry name" value="Zeta-COP"/>
    <property type="match status" value="1"/>
</dbReference>
<comment type="similarity">
    <text evidence="2 12">Belongs to the adaptor complexes small subunit family.</text>
</comment>
<evidence type="ECO:0000256" key="3">
    <source>
        <dbReference type="ARBA" id="ARBA00011775"/>
    </source>
</evidence>
<dbReference type="GO" id="GO:0006886">
    <property type="term" value="P:intracellular protein transport"/>
    <property type="evidence" value="ECO:0007669"/>
    <property type="project" value="TreeGrafter"/>
</dbReference>
<keyword evidence="15" id="KW-1185">Reference proteome</keyword>
<evidence type="ECO:0000256" key="7">
    <source>
        <dbReference type="ARBA" id="ARBA00022927"/>
    </source>
</evidence>
<keyword evidence="5 12" id="KW-0963">Cytoplasm</keyword>
<keyword evidence="7 12" id="KW-0653">Protein transport</keyword>
<comment type="subunit">
    <text evidence="3 12">Oligomeric complex that consists of at least the alpha, beta, beta', gamma, delta, epsilon and zeta subunits.</text>
</comment>
<dbReference type="FunFam" id="3.30.450.60:FF:000013">
    <property type="entry name" value="Coatomer subunit zeta"/>
    <property type="match status" value="1"/>
</dbReference>
<dbReference type="GO" id="GO:0006891">
    <property type="term" value="P:intra-Golgi vesicle-mediated transport"/>
    <property type="evidence" value="ECO:0007669"/>
    <property type="project" value="TreeGrafter"/>
</dbReference>
<evidence type="ECO:0000256" key="4">
    <source>
        <dbReference type="ARBA" id="ARBA00022448"/>
    </source>
</evidence>
<keyword evidence="9 12" id="KW-0472">Membrane</keyword>
<dbReference type="GO" id="GO:0000139">
    <property type="term" value="C:Golgi membrane"/>
    <property type="evidence" value="ECO:0007669"/>
    <property type="project" value="UniProtKB-SubCell"/>
</dbReference>
<dbReference type="InterPro" id="IPR022775">
    <property type="entry name" value="AP_mu_sigma_su"/>
</dbReference>
<evidence type="ECO:0000256" key="6">
    <source>
        <dbReference type="ARBA" id="ARBA00022892"/>
    </source>
</evidence>
<dbReference type="GO" id="GO:0030126">
    <property type="term" value="C:COPI vesicle coat"/>
    <property type="evidence" value="ECO:0007669"/>
    <property type="project" value="UniProtKB-UniRule"/>
</dbReference>
<dbReference type="Gene3D" id="3.30.450.60">
    <property type="match status" value="1"/>
</dbReference>
<comment type="function">
    <text evidence="11">The coatomer is a cytosolic protein complex that binds to dilysine motifs and reversibly associates with Golgi non-clathrin-coated vesicles, which further mediate biosynthetic protein transport from the ER, via the Golgi up to the trans Golgi network. Coatomer complex is required for budding from Golgi membranes, and is essential for the retrograde Golgi-to-ER transport of dilysine-tagged proteins. The zeta subunit may be involved in regulating the coat assembly and, hence, the rate of biosynthetic protein transport due to its association-dissociation properties with the coatomer complex.</text>
</comment>
<evidence type="ECO:0000313" key="14">
    <source>
        <dbReference type="EMBL" id="RKP04035.1"/>
    </source>
</evidence>
<sequence length="180" mass="20259">MTRQTGLMSMYTIEAFILMDTEGKRIIAKYYNHVMPTLKEQAAFEKNLFDKVRRQPGGEILMLDGHIVTYKNSVDTFMVIVGSLEENELLLANVLQVFHEALTILLKGPPEKRAMMEHMDVVVLALDETIDEGVILEAEPNVIASRITRRVADNDLPLSEQSLTQALQSARDQLAKSLLS</sequence>
<proteinExistence type="inferred from homology"/>
<dbReference type="OrthoDB" id="10249988at2759"/>
<dbReference type="SUPFAM" id="SSF64356">
    <property type="entry name" value="SNARE-like"/>
    <property type="match status" value="1"/>
</dbReference>
<keyword evidence="4 12" id="KW-0813">Transport</keyword>
<dbReference type="InterPro" id="IPR039652">
    <property type="entry name" value="Coatomer_zeta"/>
</dbReference>
<protein>
    <recommendedName>
        <fullName evidence="12">Coatomer subunit zeta</fullName>
    </recommendedName>
</protein>
<feature type="domain" description="AP complex mu/sigma subunit" evidence="13">
    <location>
        <begin position="13"/>
        <end position="149"/>
    </location>
</feature>
<evidence type="ECO:0000256" key="2">
    <source>
        <dbReference type="ARBA" id="ARBA00006972"/>
    </source>
</evidence>
<dbReference type="EMBL" id="ML014114">
    <property type="protein sequence ID" value="RKP04035.1"/>
    <property type="molecule type" value="Genomic_DNA"/>
</dbReference>
<dbReference type="Proteomes" id="UP000274922">
    <property type="component" value="Unassembled WGS sequence"/>
</dbReference>
<dbReference type="PANTHER" id="PTHR11043:SF0">
    <property type="entry name" value="COATOMER SUBUNIT ZETA"/>
    <property type="match status" value="1"/>
</dbReference>
<dbReference type="Pfam" id="PF01217">
    <property type="entry name" value="Clat_adaptor_s"/>
    <property type="match status" value="1"/>
</dbReference>
<dbReference type="AlphaFoldDB" id="A0A4P9XEP4"/>
<comment type="subcellular location">
    <subcellularLocation>
        <location evidence="12">Cytoplasm</location>
    </subcellularLocation>
    <subcellularLocation>
        <location evidence="1 12">Golgi apparatus membrane</location>
        <topology evidence="1 12">Peripheral membrane protein</topology>
        <orientation evidence="1 12">Cytoplasmic side</orientation>
    </subcellularLocation>
    <subcellularLocation>
        <location evidence="12">Cytoplasmic vesicle</location>
        <location evidence="12">COPI-coated vesicle membrane</location>
        <topology evidence="12">Peripheral membrane protein</topology>
        <orientation evidence="12">Cytoplasmic side</orientation>
    </subcellularLocation>
</comment>